<dbReference type="GO" id="GO:0015031">
    <property type="term" value="P:protein transport"/>
    <property type="evidence" value="ECO:0007669"/>
    <property type="project" value="UniProtKB-KW"/>
</dbReference>
<evidence type="ECO:0000313" key="9">
    <source>
        <dbReference type="Proteomes" id="UP000290288"/>
    </source>
</evidence>
<feature type="compositionally biased region" description="Pro residues" evidence="5">
    <location>
        <begin position="281"/>
        <end position="297"/>
    </location>
</feature>
<evidence type="ECO:0000313" key="8">
    <source>
        <dbReference type="EMBL" id="RXW15318.1"/>
    </source>
</evidence>
<evidence type="ECO:0000259" key="7">
    <source>
        <dbReference type="PROSITE" id="PS50219"/>
    </source>
</evidence>
<feature type="chain" id="PRO_5021035393" description="CNH domain-containing protein" evidence="6">
    <location>
        <begin position="25"/>
        <end position="340"/>
    </location>
</feature>
<keyword evidence="3" id="KW-0963">Cytoplasm</keyword>
<dbReference type="GO" id="GO:0016020">
    <property type="term" value="C:membrane"/>
    <property type="evidence" value="ECO:0007669"/>
    <property type="project" value="TreeGrafter"/>
</dbReference>
<dbReference type="GO" id="GO:0005737">
    <property type="term" value="C:cytoplasm"/>
    <property type="evidence" value="ECO:0007669"/>
    <property type="project" value="UniProtKB-SubCell"/>
</dbReference>
<dbReference type="Pfam" id="PF00780">
    <property type="entry name" value="CNH"/>
    <property type="match status" value="1"/>
</dbReference>
<comment type="caution">
    <text evidence="8">The sequence shown here is derived from an EMBL/GenBank/DDBJ whole genome shotgun (WGS) entry which is preliminary data.</text>
</comment>
<dbReference type="GO" id="GO:0034058">
    <property type="term" value="P:endosomal vesicle fusion"/>
    <property type="evidence" value="ECO:0007669"/>
    <property type="project" value="TreeGrafter"/>
</dbReference>
<keyword evidence="9" id="KW-1185">Reference proteome</keyword>
<dbReference type="Proteomes" id="UP000290288">
    <property type="component" value="Unassembled WGS sequence"/>
</dbReference>
<organism evidence="8 9">
    <name type="scientific">Candolleomyces aberdarensis</name>
    <dbReference type="NCBI Taxonomy" id="2316362"/>
    <lineage>
        <taxon>Eukaryota</taxon>
        <taxon>Fungi</taxon>
        <taxon>Dikarya</taxon>
        <taxon>Basidiomycota</taxon>
        <taxon>Agaricomycotina</taxon>
        <taxon>Agaricomycetes</taxon>
        <taxon>Agaricomycetidae</taxon>
        <taxon>Agaricales</taxon>
        <taxon>Agaricineae</taxon>
        <taxon>Psathyrellaceae</taxon>
        <taxon>Candolleomyces</taxon>
    </lineage>
</organism>
<dbReference type="EMBL" id="SDEE01000567">
    <property type="protein sequence ID" value="RXW15318.1"/>
    <property type="molecule type" value="Genomic_DNA"/>
</dbReference>
<feature type="domain" description="CNH" evidence="7">
    <location>
        <begin position="1"/>
        <end position="296"/>
    </location>
</feature>
<dbReference type="STRING" id="2316362.A0A4V1Q2J6"/>
<dbReference type="OrthoDB" id="5325112at2759"/>
<evidence type="ECO:0000256" key="6">
    <source>
        <dbReference type="SAM" id="SignalP"/>
    </source>
</evidence>
<dbReference type="PANTHER" id="PTHR12894:SF27">
    <property type="entry name" value="TRANSFORMING GROWTH FACTOR-BETA RECEPTOR-ASSOCIATED PROTEIN 1"/>
    <property type="match status" value="1"/>
</dbReference>
<keyword evidence="2" id="KW-0813">Transport</keyword>
<dbReference type="AlphaFoldDB" id="A0A4V1Q2J6"/>
<protein>
    <recommendedName>
        <fullName evidence="7">CNH domain-containing protein</fullName>
    </recommendedName>
</protein>
<evidence type="ECO:0000256" key="3">
    <source>
        <dbReference type="ARBA" id="ARBA00022490"/>
    </source>
</evidence>
<keyword evidence="6" id="KW-0732">Signal</keyword>
<feature type="region of interest" description="Disordered" evidence="5">
    <location>
        <begin position="281"/>
        <end position="300"/>
    </location>
</feature>
<dbReference type="GO" id="GO:0006914">
    <property type="term" value="P:autophagy"/>
    <property type="evidence" value="ECO:0007669"/>
    <property type="project" value="TreeGrafter"/>
</dbReference>
<gene>
    <name evidence="8" type="ORF">EST38_g10537</name>
</gene>
<evidence type="ECO:0000256" key="2">
    <source>
        <dbReference type="ARBA" id="ARBA00022448"/>
    </source>
</evidence>
<dbReference type="SUPFAM" id="SSF50969">
    <property type="entry name" value="YVTN repeat-like/Quinoprotein amine dehydrogenase"/>
    <property type="match status" value="1"/>
</dbReference>
<evidence type="ECO:0000256" key="4">
    <source>
        <dbReference type="ARBA" id="ARBA00022927"/>
    </source>
</evidence>
<name>A0A4V1Q2J6_9AGAR</name>
<dbReference type="PANTHER" id="PTHR12894">
    <property type="entry name" value="CNH DOMAIN CONTAINING"/>
    <property type="match status" value="1"/>
</dbReference>
<dbReference type="InterPro" id="IPR032914">
    <property type="entry name" value="Vam6/VPS39/TRAP1"/>
</dbReference>
<evidence type="ECO:0000256" key="1">
    <source>
        <dbReference type="ARBA" id="ARBA00004496"/>
    </source>
</evidence>
<comment type="subcellular location">
    <subcellularLocation>
        <location evidence="1">Cytoplasm</location>
    </subcellularLocation>
</comment>
<dbReference type="InterPro" id="IPR001180">
    <property type="entry name" value="CNH_dom"/>
</dbReference>
<dbReference type="PROSITE" id="PS50219">
    <property type="entry name" value="CNH"/>
    <property type="match status" value="1"/>
</dbReference>
<accession>A0A4V1Q2J6</accession>
<feature type="signal peptide" evidence="6">
    <location>
        <begin position="1"/>
        <end position="24"/>
    </location>
</feature>
<sequence>MALTKFVAVVYVLLQYLLILSTQSESYIILSRQIVPGERPIDAIVLVPSISRALVQSGEYCKLTYQSLAHFVVDRQIHFYAIPSLESQPIKPIRNVVAFAVDEQQVRKPTPVSNPSLGYSAHVDPIDFCVVKRGGIAMFSLKDRLFYSREIPLPSGTSAVAARRTGRYLCFADRENYNIIDLEEAQLFPILPISQAPPGDNVKIKPHITVISDNEFLILSWTGASTLGLFITGSGDPVRGTLEWSSHPLGISLDYPYITTLLPDGTIEVHGVDLQTINQVIPPPSSASSPPPSPRAPPEVGVSQRLALIASVCGYYVPSSQRAAHLKKVPVKLLRTPTTL</sequence>
<dbReference type="InterPro" id="IPR011044">
    <property type="entry name" value="Quino_amine_DH_bsu"/>
</dbReference>
<reference evidence="8 9" key="1">
    <citation type="submission" date="2019-01" db="EMBL/GenBank/DDBJ databases">
        <title>Draft genome sequence of Psathyrella aberdarensis IHI B618.</title>
        <authorList>
            <person name="Buettner E."/>
            <person name="Kellner H."/>
        </authorList>
    </citation>
    <scope>NUCLEOTIDE SEQUENCE [LARGE SCALE GENOMIC DNA]</scope>
    <source>
        <strain evidence="8 9">IHI B618</strain>
    </source>
</reference>
<keyword evidence="4" id="KW-0653">Protein transport</keyword>
<proteinExistence type="predicted"/>
<evidence type="ECO:0000256" key="5">
    <source>
        <dbReference type="SAM" id="MobiDB-lite"/>
    </source>
</evidence>